<evidence type="ECO:0000256" key="4">
    <source>
        <dbReference type="HAMAP-Rule" id="MF_01914"/>
    </source>
</evidence>
<gene>
    <name evidence="6" type="primary">lptA_1</name>
    <name evidence="4" type="synonym">lptA</name>
    <name evidence="7" type="synonym">lptA_2</name>
    <name evidence="6" type="ORF">MBHS_03327</name>
    <name evidence="7" type="ORF">MBHS_04101</name>
</gene>
<evidence type="ECO:0000259" key="5">
    <source>
        <dbReference type="Pfam" id="PF03968"/>
    </source>
</evidence>
<comment type="function">
    <text evidence="4">Involved in the assembly of lipopolysaccharide (LPS). Required for the translocation of LPS from the inner membrane to the outer membrane. May form a bridge between the inner membrane and the outer membrane, via interactions with LptC and LptD, thereby facilitating LPS transfer across the periplasm.</text>
</comment>
<comment type="similarity">
    <text evidence="4">Belongs to the LptA family.</text>
</comment>
<dbReference type="EMBL" id="FMSV02000531">
    <property type="protein sequence ID" value="SEH07452.1"/>
    <property type="molecule type" value="Genomic_DNA"/>
</dbReference>
<dbReference type="InterPro" id="IPR052037">
    <property type="entry name" value="LPS_export_LptA"/>
</dbReference>
<dbReference type="GO" id="GO:0015920">
    <property type="term" value="P:lipopolysaccharide transport"/>
    <property type="evidence" value="ECO:0007669"/>
    <property type="project" value="UniProtKB-UniRule"/>
</dbReference>
<dbReference type="HAMAP" id="MF_01914">
    <property type="entry name" value="LPS_assembly_LptA"/>
    <property type="match status" value="1"/>
</dbReference>
<sequence precursor="true">MKMKKMNKWLIVVCWCCFPAGLMALSTDPEQPLKIGADKATLDNAKGETVYLGNVDIKQGSLHLKAAQVTLFYGKNKNIHKIVAKTLSSKDEPVYFRQLLDNGEEVKANARQMRYEASRDMLHLEGNAKVWKDKDTVTGEHIVYDAKNGQITAQGRVNMVIEPVSKPQKKSATDTKEPKQ</sequence>
<keyword evidence="1 4" id="KW-0813">Transport</keyword>
<dbReference type="GO" id="GO:0043165">
    <property type="term" value="P:Gram-negative-bacterium-type cell outer membrane assembly"/>
    <property type="evidence" value="ECO:0007669"/>
    <property type="project" value="UniProtKB-UniRule"/>
</dbReference>
<dbReference type="Pfam" id="PF03968">
    <property type="entry name" value="LptD_N"/>
    <property type="match status" value="1"/>
</dbReference>
<proteinExistence type="inferred from homology"/>
<dbReference type="InterPro" id="IPR005653">
    <property type="entry name" value="OstA-like_N"/>
</dbReference>
<feature type="chain" id="PRO_5015205376" description="Lipopolysaccharide export system protein LptA" evidence="4">
    <location>
        <begin position="25"/>
        <end position="180"/>
    </location>
</feature>
<dbReference type="Proteomes" id="UP000236724">
    <property type="component" value="Unassembled WGS sequence"/>
</dbReference>
<keyword evidence="3 4" id="KW-0574">Periplasm</keyword>
<dbReference type="NCBIfam" id="TIGR03002">
    <property type="entry name" value="outer_YhbN_LptA"/>
    <property type="match status" value="1"/>
</dbReference>
<evidence type="ECO:0000313" key="8">
    <source>
        <dbReference type="Proteomes" id="UP000236724"/>
    </source>
</evidence>
<dbReference type="GO" id="GO:0001530">
    <property type="term" value="F:lipopolysaccharide binding"/>
    <property type="evidence" value="ECO:0007669"/>
    <property type="project" value="InterPro"/>
</dbReference>
<evidence type="ECO:0000313" key="6">
    <source>
        <dbReference type="EMBL" id="SEH07452.1"/>
    </source>
</evidence>
<dbReference type="EMBL" id="FMSV02000546">
    <property type="protein sequence ID" value="SEH08211.1"/>
    <property type="molecule type" value="Genomic_DNA"/>
</dbReference>
<feature type="domain" description="Organic solvent tolerance-like N-terminal" evidence="5">
    <location>
        <begin position="34"/>
        <end position="149"/>
    </location>
</feature>
<comment type="subunit">
    <text evidence="4">Component of the lipopolysaccharide transport and assembly complex.</text>
</comment>
<feature type="signal peptide" evidence="4">
    <location>
        <begin position="1"/>
        <end position="24"/>
    </location>
</feature>
<reference evidence="6 8" key="1">
    <citation type="submission" date="2016-10" db="EMBL/GenBank/DDBJ databases">
        <authorList>
            <person name="de Groot N.N."/>
        </authorList>
    </citation>
    <scope>NUCLEOTIDE SEQUENCE [LARGE SCALE GENOMIC DNA]</scope>
    <source>
        <strain evidence="6">MBHS1</strain>
    </source>
</reference>
<dbReference type="GO" id="GO:0009279">
    <property type="term" value="C:cell outer membrane"/>
    <property type="evidence" value="ECO:0007669"/>
    <property type="project" value="TreeGrafter"/>
</dbReference>
<dbReference type="GO" id="GO:0030288">
    <property type="term" value="C:outer membrane-bounded periplasmic space"/>
    <property type="evidence" value="ECO:0007669"/>
    <property type="project" value="TreeGrafter"/>
</dbReference>
<evidence type="ECO:0000256" key="1">
    <source>
        <dbReference type="ARBA" id="ARBA00022448"/>
    </source>
</evidence>
<name>A0A1H6FBI1_9GAMM</name>
<dbReference type="PANTHER" id="PTHR36504">
    <property type="entry name" value="LIPOPOLYSACCHARIDE EXPORT SYSTEM PROTEIN LPTA"/>
    <property type="match status" value="1"/>
</dbReference>
<organism evidence="6 8">
    <name type="scientific">Candidatus Venteria ishoeyi</name>
    <dbReference type="NCBI Taxonomy" id="1899563"/>
    <lineage>
        <taxon>Bacteria</taxon>
        <taxon>Pseudomonadati</taxon>
        <taxon>Pseudomonadota</taxon>
        <taxon>Gammaproteobacteria</taxon>
        <taxon>Thiotrichales</taxon>
        <taxon>Thiotrichaceae</taxon>
        <taxon>Venteria</taxon>
    </lineage>
</organism>
<dbReference type="AlphaFoldDB" id="A0A1H6FBI1"/>
<evidence type="ECO:0000256" key="3">
    <source>
        <dbReference type="ARBA" id="ARBA00022764"/>
    </source>
</evidence>
<protein>
    <recommendedName>
        <fullName evidence="4">Lipopolysaccharide export system protein LptA</fullName>
    </recommendedName>
</protein>
<evidence type="ECO:0000313" key="7">
    <source>
        <dbReference type="EMBL" id="SEH08211.1"/>
    </source>
</evidence>
<dbReference type="InterPro" id="IPR014340">
    <property type="entry name" value="LptA"/>
</dbReference>
<dbReference type="Gene3D" id="2.60.450.10">
    <property type="entry name" value="Lipopolysaccharide (LPS) transport protein A like domain"/>
    <property type="match status" value="1"/>
</dbReference>
<keyword evidence="8" id="KW-1185">Reference proteome</keyword>
<comment type="subcellular location">
    <subcellularLocation>
        <location evidence="4">Periplasm</location>
    </subcellularLocation>
</comment>
<accession>A0A1H6FBI1</accession>
<keyword evidence="2 4" id="KW-0732">Signal</keyword>
<dbReference type="GO" id="GO:0017089">
    <property type="term" value="F:glycolipid transfer activity"/>
    <property type="evidence" value="ECO:0007669"/>
    <property type="project" value="TreeGrafter"/>
</dbReference>
<evidence type="ECO:0000256" key="2">
    <source>
        <dbReference type="ARBA" id="ARBA00022729"/>
    </source>
</evidence>
<dbReference type="OrthoDB" id="9795964at2"/>
<dbReference type="PANTHER" id="PTHR36504:SF1">
    <property type="entry name" value="LIPOPOLYSACCHARIDE EXPORT SYSTEM PROTEIN LPTA"/>
    <property type="match status" value="1"/>
</dbReference>